<dbReference type="AlphaFoldDB" id="A0A223V809"/>
<reference evidence="1 2" key="1">
    <citation type="submission" date="2017-08" db="EMBL/GenBank/DDBJ databases">
        <title>The complete genome sequence of Maribacter sp. B1, isolated from deep-sea sediment.</title>
        <authorList>
            <person name="Wu Y.-H."/>
            <person name="Cheng H."/>
            <person name="Xu X.-W."/>
        </authorList>
    </citation>
    <scope>NUCLEOTIDE SEQUENCE [LARGE SCALE GENOMIC DNA]</scope>
    <source>
        <strain evidence="1 2">B1</strain>
    </source>
</reference>
<dbReference type="PANTHER" id="PTHR36166">
    <property type="entry name" value="CHROMOSOME 9, WHOLE GENOME SHOTGUN SEQUENCE"/>
    <property type="match status" value="1"/>
</dbReference>
<sequence>MKVLLVLFASAFFINVNAQKMKEYKIEIAVKASKEKAWEVITDFENYPSWNSVLKMESNNNLIMGNKFKVTITQPNGKSSNFKAKAVSKNDFKSFSATQVVMLNCFFKATHSFIIEEVDKQNVVFIQKWELKGIIASLFRKKIFKELEIFKKMNRELKELVEQ</sequence>
<dbReference type="SUPFAM" id="SSF55961">
    <property type="entry name" value="Bet v1-like"/>
    <property type="match status" value="1"/>
</dbReference>
<gene>
    <name evidence="1" type="ORF">CJ263_15670</name>
</gene>
<proteinExistence type="predicted"/>
<protein>
    <submittedName>
        <fullName evidence="1">Uncharacterized protein</fullName>
    </submittedName>
</protein>
<dbReference type="PANTHER" id="PTHR36166:SF1">
    <property type="entry name" value="SRPBCC DOMAIN-CONTAINING PROTEIN"/>
    <property type="match status" value="1"/>
</dbReference>
<dbReference type="CDD" id="cd07822">
    <property type="entry name" value="SRPBCC_4"/>
    <property type="match status" value="1"/>
</dbReference>
<keyword evidence="2" id="KW-1185">Reference proteome</keyword>
<dbReference type="OrthoDB" id="191189at2"/>
<dbReference type="Proteomes" id="UP000215244">
    <property type="component" value="Chromosome"/>
</dbReference>
<dbReference type="KEGG" id="marb:CJ263_15670"/>
<accession>A0A223V809</accession>
<organism evidence="1 2">
    <name type="scientific">Maribacter cobaltidurans</name>
    <dbReference type="NCBI Taxonomy" id="1178778"/>
    <lineage>
        <taxon>Bacteria</taxon>
        <taxon>Pseudomonadati</taxon>
        <taxon>Bacteroidota</taxon>
        <taxon>Flavobacteriia</taxon>
        <taxon>Flavobacteriales</taxon>
        <taxon>Flavobacteriaceae</taxon>
        <taxon>Maribacter</taxon>
    </lineage>
</organism>
<name>A0A223V809_9FLAO</name>
<dbReference type="Gene3D" id="3.30.530.20">
    <property type="match status" value="1"/>
</dbReference>
<dbReference type="InterPro" id="IPR019587">
    <property type="entry name" value="Polyketide_cyclase/dehydratase"/>
</dbReference>
<evidence type="ECO:0000313" key="1">
    <source>
        <dbReference type="EMBL" id="ASV31535.1"/>
    </source>
</evidence>
<evidence type="ECO:0000313" key="2">
    <source>
        <dbReference type="Proteomes" id="UP000215244"/>
    </source>
</evidence>
<dbReference type="Pfam" id="PF10604">
    <property type="entry name" value="Polyketide_cyc2"/>
    <property type="match status" value="1"/>
</dbReference>
<dbReference type="EMBL" id="CP022957">
    <property type="protein sequence ID" value="ASV31535.1"/>
    <property type="molecule type" value="Genomic_DNA"/>
</dbReference>
<dbReference type="InterPro" id="IPR023393">
    <property type="entry name" value="START-like_dom_sf"/>
</dbReference>
<dbReference type="RefSeq" id="WP_094998137.1">
    <property type="nucleotide sequence ID" value="NZ_BMJL01000013.1"/>
</dbReference>